<protein>
    <recommendedName>
        <fullName evidence="4">Lipoprotein</fullName>
    </recommendedName>
</protein>
<dbReference type="OrthoDB" id="185897at2"/>
<gene>
    <name evidence="2" type="ORF">SAMN05421739_101124</name>
</gene>
<keyword evidence="1" id="KW-0732">Signal</keyword>
<accession>A0A1I2M3I9</accession>
<evidence type="ECO:0008006" key="4">
    <source>
        <dbReference type="Google" id="ProtNLM"/>
    </source>
</evidence>
<evidence type="ECO:0000313" key="2">
    <source>
        <dbReference type="EMBL" id="SFF85398.1"/>
    </source>
</evidence>
<dbReference type="EMBL" id="FOOT01000001">
    <property type="protein sequence ID" value="SFF85398.1"/>
    <property type="molecule type" value="Genomic_DNA"/>
</dbReference>
<feature type="signal peptide" evidence="1">
    <location>
        <begin position="1"/>
        <end position="22"/>
    </location>
</feature>
<keyword evidence="3" id="KW-1185">Reference proteome</keyword>
<dbReference type="AlphaFoldDB" id="A0A1I2M3I9"/>
<name>A0A1I2M3I9_9BACT</name>
<evidence type="ECO:0000313" key="3">
    <source>
        <dbReference type="Proteomes" id="UP000198724"/>
    </source>
</evidence>
<dbReference type="STRING" id="1436961.SAMN05421739_101124"/>
<organism evidence="2 3">
    <name type="scientific">Pontibacter chinhatensis</name>
    <dbReference type="NCBI Taxonomy" id="1436961"/>
    <lineage>
        <taxon>Bacteria</taxon>
        <taxon>Pseudomonadati</taxon>
        <taxon>Bacteroidota</taxon>
        <taxon>Cytophagia</taxon>
        <taxon>Cytophagales</taxon>
        <taxon>Hymenobacteraceae</taxon>
        <taxon>Pontibacter</taxon>
    </lineage>
</organism>
<sequence length="243" mass="28698">MKINILTVILSILCLISCQHQASKLQIYPEAPAISDINGIPQDSVTPYFPYYINVDSKKVFTEIDTFLNSMNSVVMFALQEKVLYNYYLGHNQYRFTWFRSFNPPVTFTMHRKGDNVWLHIKMLERYPHLGNEMYTYFDSASNQHVFTDSVLSSTKFRGNIVMDETIKLSLHDWDTFENLLQETGYWSMAPSEDSFGMDGSRWIVEAHLKDRYWFVDRWSPDNNFSRIGRYLVYRSGIKVDFY</sequence>
<evidence type="ECO:0000256" key="1">
    <source>
        <dbReference type="SAM" id="SignalP"/>
    </source>
</evidence>
<proteinExistence type="predicted"/>
<feature type="chain" id="PRO_5011498522" description="Lipoprotein" evidence="1">
    <location>
        <begin position="23"/>
        <end position="243"/>
    </location>
</feature>
<dbReference type="Proteomes" id="UP000198724">
    <property type="component" value="Unassembled WGS sequence"/>
</dbReference>
<reference evidence="3" key="1">
    <citation type="submission" date="2016-10" db="EMBL/GenBank/DDBJ databases">
        <authorList>
            <person name="Varghese N."/>
            <person name="Submissions S."/>
        </authorList>
    </citation>
    <scope>NUCLEOTIDE SEQUENCE [LARGE SCALE GENOMIC DNA]</scope>
    <source>
        <strain evidence="3">LP51</strain>
    </source>
</reference>
<dbReference type="RefSeq" id="WP_092098002.1">
    <property type="nucleotide sequence ID" value="NZ_FOOT01000001.1"/>
</dbReference>